<reference evidence="1 2" key="1">
    <citation type="submission" date="2023-10" db="EMBL/GenBank/DDBJ databases">
        <authorList>
            <person name="Wang X.X."/>
        </authorList>
    </citation>
    <scope>NUCLEOTIDE SEQUENCE [LARGE SCALE GENOMIC DNA]</scope>
    <source>
        <strain evidence="1 2">NBRC 12816</strain>
    </source>
</reference>
<sequence length="110" mass="11999">MPQITVDYSAPLDRRGLALALHALVAEVTGAPLAACATRFREVEETVVGDGAVERAVVHAHIALPWGQYDETKLRLSKAALPLLSRHLKTTDRVRLSVEIRDLDASYRAG</sequence>
<accession>A0ABU4KD39</accession>
<dbReference type="Proteomes" id="UP001278571">
    <property type="component" value="Unassembled WGS sequence"/>
</dbReference>
<evidence type="ECO:0000313" key="2">
    <source>
        <dbReference type="Proteomes" id="UP001278571"/>
    </source>
</evidence>
<keyword evidence="2" id="KW-1185">Reference proteome</keyword>
<keyword evidence="1" id="KW-0413">Isomerase</keyword>
<proteinExistence type="predicted"/>
<dbReference type="PANTHER" id="PTHR37950">
    <property type="entry name" value="4-HYDROXYPHENYLACETATE CATABOLISM PROTEIN"/>
    <property type="match status" value="1"/>
</dbReference>
<dbReference type="GO" id="GO:0016853">
    <property type="term" value="F:isomerase activity"/>
    <property type="evidence" value="ECO:0007669"/>
    <property type="project" value="UniProtKB-KW"/>
</dbReference>
<protein>
    <submittedName>
        <fullName evidence="1">Isomerase</fullName>
    </submittedName>
</protein>
<name>A0ABU4KD39_9ACTN</name>
<gene>
    <name evidence="1" type="ORF">R2363_26365</name>
</gene>
<evidence type="ECO:0000313" key="1">
    <source>
        <dbReference type="EMBL" id="MDX2295683.1"/>
    </source>
</evidence>
<dbReference type="PANTHER" id="PTHR37950:SF1">
    <property type="entry name" value="4-HYDROXYPHENYLACETATE CATABOLISM PROTEIN"/>
    <property type="match status" value="1"/>
</dbReference>
<dbReference type="RefSeq" id="WP_319011877.1">
    <property type="nucleotide sequence ID" value="NZ_JAWJZF010000458.1"/>
</dbReference>
<dbReference type="SUPFAM" id="SSF55331">
    <property type="entry name" value="Tautomerase/MIF"/>
    <property type="match status" value="1"/>
</dbReference>
<dbReference type="EMBL" id="JAWJZF010000458">
    <property type="protein sequence ID" value="MDX2295683.1"/>
    <property type="molecule type" value="Genomic_DNA"/>
</dbReference>
<dbReference type="Gene3D" id="3.30.429.10">
    <property type="entry name" value="Macrophage Migration Inhibitory Factor"/>
    <property type="match status" value="1"/>
</dbReference>
<organism evidence="1 2">
    <name type="scientific">Streptomyces roseolus</name>
    <dbReference type="NCBI Taxonomy" id="67358"/>
    <lineage>
        <taxon>Bacteria</taxon>
        <taxon>Bacillati</taxon>
        <taxon>Actinomycetota</taxon>
        <taxon>Actinomycetes</taxon>
        <taxon>Kitasatosporales</taxon>
        <taxon>Streptomycetaceae</taxon>
        <taxon>Streptomyces</taxon>
    </lineage>
</organism>
<dbReference type="InterPro" id="IPR004220">
    <property type="entry name" value="5-COMe_2-OHmuconate_Isoase"/>
</dbReference>
<dbReference type="InterPro" id="IPR014347">
    <property type="entry name" value="Tautomerase/MIF_sf"/>
</dbReference>
<comment type="caution">
    <text evidence="1">The sequence shown here is derived from an EMBL/GenBank/DDBJ whole genome shotgun (WGS) entry which is preliminary data.</text>
</comment>